<evidence type="ECO:0000259" key="6">
    <source>
        <dbReference type="Pfam" id="PF02900"/>
    </source>
</evidence>
<evidence type="ECO:0000256" key="5">
    <source>
        <dbReference type="ARBA" id="ARBA00023002"/>
    </source>
</evidence>
<comment type="similarity">
    <text evidence="2">Belongs to the DODA-type extradiol aromatic ring-opening dioxygenase family.</text>
</comment>
<dbReference type="OrthoDB" id="9790889at2"/>
<keyword evidence="3" id="KW-0479">Metal-binding</keyword>
<dbReference type="InterPro" id="IPR004183">
    <property type="entry name" value="Xdiol_dOase_suB"/>
</dbReference>
<comment type="caution">
    <text evidence="7">The sequence shown here is derived from an EMBL/GenBank/DDBJ whole genome shotgun (WGS) entry which is preliminary data.</text>
</comment>
<reference evidence="7 8" key="1">
    <citation type="submission" date="2015-12" db="EMBL/GenBank/DDBJ databases">
        <title>Genome sequence of Thalassospira lucentensis MCCC 1A02072.</title>
        <authorList>
            <person name="Lu L."/>
            <person name="Lai Q."/>
            <person name="Shao Z."/>
            <person name="Qian P."/>
        </authorList>
    </citation>
    <scope>NUCLEOTIDE SEQUENCE [LARGE SCALE GENOMIC DNA]</scope>
    <source>
        <strain evidence="7 8">MCCC 1A02072</strain>
    </source>
</reference>
<dbReference type="GO" id="GO:0016702">
    <property type="term" value="F:oxidoreductase activity, acting on single donors with incorporation of molecular oxygen, incorporation of two atoms of oxygen"/>
    <property type="evidence" value="ECO:0007669"/>
    <property type="project" value="UniProtKB-ARBA"/>
</dbReference>
<evidence type="ECO:0000256" key="2">
    <source>
        <dbReference type="ARBA" id="ARBA00007581"/>
    </source>
</evidence>
<keyword evidence="7" id="KW-0223">Dioxygenase</keyword>
<dbReference type="PIRSF" id="PIRSF006157">
    <property type="entry name" value="Doxgns_DODA"/>
    <property type="match status" value="1"/>
</dbReference>
<dbReference type="RefSeq" id="WP_062951750.1">
    <property type="nucleotide sequence ID" value="NZ_LPVY01000012.1"/>
</dbReference>
<proteinExistence type="inferred from homology"/>
<dbReference type="InterPro" id="IPR014436">
    <property type="entry name" value="Extradiol_dOase_DODA"/>
</dbReference>
<accession>A0A154L5D0</accession>
<evidence type="ECO:0000313" key="8">
    <source>
        <dbReference type="Proteomes" id="UP000076335"/>
    </source>
</evidence>
<evidence type="ECO:0000256" key="4">
    <source>
        <dbReference type="ARBA" id="ARBA00022833"/>
    </source>
</evidence>
<feature type="domain" description="Extradiol ring-cleavage dioxygenase class III enzyme subunit B" evidence="6">
    <location>
        <begin position="24"/>
        <end position="266"/>
    </location>
</feature>
<dbReference type="PANTHER" id="PTHR30096:SF0">
    <property type="entry name" value="4,5-DOPA DIOXYGENASE EXTRADIOL-LIKE PROTEIN"/>
    <property type="match status" value="1"/>
</dbReference>
<dbReference type="GO" id="GO:0008270">
    <property type="term" value="F:zinc ion binding"/>
    <property type="evidence" value="ECO:0007669"/>
    <property type="project" value="InterPro"/>
</dbReference>
<protein>
    <submittedName>
        <fullName evidence="7">Dioxygenase</fullName>
    </submittedName>
</protein>
<keyword evidence="5" id="KW-0560">Oxidoreductase</keyword>
<keyword evidence="4" id="KW-0862">Zinc</keyword>
<sequence>MTSPVAASVSSSVSAAPQGNLAPIFISHGSPMLVARQSTPAFDFFARDLGDLFDGARAILIVSAHWQTATPTISTAPRPETIHDFYGFPKPLYDLHYDVAGDPALASEIAGLIAAETDAARGLDHGAWMPLIIARPGGDIPVFQLSMLGHGSPADHYELGKKLRGLRDLGVLVIGSGAMTHNLRALDRNEGPIDPWAQEFTNWMLGKLGSHDIEALLDYRAQAPHAAMAHPEDDHLMPFYVALGAAVGAAGDDFVPETLHDSFEFGNLAMTALRFYDPQSAIAAA</sequence>
<name>A0A154L5D0_9PROT</name>
<dbReference type="EMBL" id="LPVY01000012">
    <property type="protein sequence ID" value="KZB64488.1"/>
    <property type="molecule type" value="Genomic_DNA"/>
</dbReference>
<dbReference type="SUPFAM" id="SSF53213">
    <property type="entry name" value="LigB-like"/>
    <property type="match status" value="1"/>
</dbReference>
<dbReference type="GO" id="GO:0008198">
    <property type="term" value="F:ferrous iron binding"/>
    <property type="evidence" value="ECO:0007669"/>
    <property type="project" value="InterPro"/>
</dbReference>
<dbReference type="Gene3D" id="3.40.830.10">
    <property type="entry name" value="LigB-like"/>
    <property type="match status" value="1"/>
</dbReference>
<organism evidence="7 8">
    <name type="scientific">Thalassospira lucentensis</name>
    <dbReference type="NCBI Taxonomy" id="168935"/>
    <lineage>
        <taxon>Bacteria</taxon>
        <taxon>Pseudomonadati</taxon>
        <taxon>Pseudomonadota</taxon>
        <taxon>Alphaproteobacteria</taxon>
        <taxon>Rhodospirillales</taxon>
        <taxon>Thalassospiraceae</taxon>
        <taxon>Thalassospira</taxon>
    </lineage>
</organism>
<gene>
    <name evidence="7" type="ORF">AUP42_00840</name>
</gene>
<dbReference type="PANTHER" id="PTHR30096">
    <property type="entry name" value="4,5-DOPA DIOXYGENASE EXTRADIOL-LIKE PROTEIN"/>
    <property type="match status" value="1"/>
</dbReference>
<dbReference type="AlphaFoldDB" id="A0A154L5D0"/>
<evidence type="ECO:0000256" key="3">
    <source>
        <dbReference type="ARBA" id="ARBA00022723"/>
    </source>
</evidence>
<dbReference type="Proteomes" id="UP000076335">
    <property type="component" value="Unassembled WGS sequence"/>
</dbReference>
<dbReference type="Pfam" id="PF02900">
    <property type="entry name" value="LigB"/>
    <property type="match status" value="1"/>
</dbReference>
<comment type="cofactor">
    <cofactor evidence="1">
        <name>Zn(2+)</name>
        <dbReference type="ChEBI" id="CHEBI:29105"/>
    </cofactor>
</comment>
<evidence type="ECO:0000256" key="1">
    <source>
        <dbReference type="ARBA" id="ARBA00001947"/>
    </source>
</evidence>
<dbReference type="CDD" id="cd07363">
    <property type="entry name" value="45_DOPA_Dioxygenase"/>
    <property type="match status" value="1"/>
</dbReference>
<evidence type="ECO:0000313" key="7">
    <source>
        <dbReference type="EMBL" id="KZB64488.1"/>
    </source>
</evidence>